<evidence type="ECO:0000256" key="2">
    <source>
        <dbReference type="ARBA" id="ARBA00023125"/>
    </source>
</evidence>
<dbReference type="Proteomes" id="UP000553963">
    <property type="component" value="Unassembled WGS sequence"/>
</dbReference>
<keyword evidence="3" id="KW-0804">Transcription</keyword>
<dbReference type="GO" id="GO:0003700">
    <property type="term" value="F:DNA-binding transcription factor activity"/>
    <property type="evidence" value="ECO:0007669"/>
    <property type="project" value="TreeGrafter"/>
</dbReference>
<dbReference type="PROSITE" id="PS01081">
    <property type="entry name" value="HTH_TETR_1"/>
    <property type="match status" value="1"/>
</dbReference>
<name>A0A840ANK5_9HYPH</name>
<dbReference type="InterPro" id="IPR009057">
    <property type="entry name" value="Homeodomain-like_sf"/>
</dbReference>
<evidence type="ECO:0000256" key="1">
    <source>
        <dbReference type="ARBA" id="ARBA00023015"/>
    </source>
</evidence>
<keyword evidence="2 4" id="KW-0238">DNA-binding</keyword>
<dbReference type="FunFam" id="1.10.10.60:FF:000141">
    <property type="entry name" value="TetR family transcriptional regulator"/>
    <property type="match status" value="1"/>
</dbReference>
<keyword evidence="7" id="KW-1185">Reference proteome</keyword>
<proteinExistence type="predicted"/>
<evidence type="ECO:0000313" key="7">
    <source>
        <dbReference type="Proteomes" id="UP000553963"/>
    </source>
</evidence>
<accession>A0A840ANK5</accession>
<dbReference type="PANTHER" id="PTHR30055:SF146">
    <property type="entry name" value="HTH-TYPE TRANSCRIPTIONAL DUAL REGULATOR CECR"/>
    <property type="match status" value="1"/>
</dbReference>
<evidence type="ECO:0000313" key="6">
    <source>
        <dbReference type="EMBL" id="MBB3930461.1"/>
    </source>
</evidence>
<sequence length="229" mass="25361">MTLAHDVATAELVESSAGQDPKKRRQIMDGARQVFLEKGFDAASMNDIARAAGVSKGTLYVYFENKERLFVELISTEKREELFSVIQLDHDNHDVAGVLARCGYQLIGILTRPYYIQAMRTVFSIVNRMPDIGVEFYGRGPQLCADQISLYLRTQADAGVVTIEDCDLAAAQFMELAQTGIMRKLLFGLLETPSPEEIRRRVDIAVAFFMKVYGAPAGARGEPAVQAFG</sequence>
<feature type="domain" description="HTH tetR-type" evidence="5">
    <location>
        <begin position="21"/>
        <end position="81"/>
    </location>
</feature>
<comment type="caution">
    <text evidence="6">The sequence shown here is derived from an EMBL/GenBank/DDBJ whole genome shotgun (WGS) entry which is preliminary data.</text>
</comment>
<keyword evidence="1" id="KW-0805">Transcription regulation</keyword>
<dbReference type="PANTHER" id="PTHR30055">
    <property type="entry name" value="HTH-TYPE TRANSCRIPTIONAL REGULATOR RUTR"/>
    <property type="match status" value="1"/>
</dbReference>
<dbReference type="Pfam" id="PF14246">
    <property type="entry name" value="TetR_C_7"/>
    <property type="match status" value="1"/>
</dbReference>
<evidence type="ECO:0000256" key="3">
    <source>
        <dbReference type="ARBA" id="ARBA00023163"/>
    </source>
</evidence>
<dbReference type="InterPro" id="IPR001647">
    <property type="entry name" value="HTH_TetR"/>
</dbReference>
<gene>
    <name evidence="6" type="ORF">GGR25_001500</name>
</gene>
<dbReference type="SUPFAM" id="SSF46689">
    <property type="entry name" value="Homeodomain-like"/>
    <property type="match status" value="1"/>
</dbReference>
<dbReference type="InterPro" id="IPR039536">
    <property type="entry name" value="TetR_C_Proteobacteria"/>
</dbReference>
<dbReference type="EMBL" id="JACIDS010000002">
    <property type="protein sequence ID" value="MBB3930461.1"/>
    <property type="molecule type" value="Genomic_DNA"/>
</dbReference>
<dbReference type="Gene3D" id="1.10.357.10">
    <property type="entry name" value="Tetracycline Repressor, domain 2"/>
    <property type="match status" value="1"/>
</dbReference>
<dbReference type="InterPro" id="IPR050109">
    <property type="entry name" value="HTH-type_TetR-like_transc_reg"/>
</dbReference>
<organism evidence="6 7">
    <name type="scientific">Kaistia hirudinis</name>
    <dbReference type="NCBI Taxonomy" id="1293440"/>
    <lineage>
        <taxon>Bacteria</taxon>
        <taxon>Pseudomonadati</taxon>
        <taxon>Pseudomonadota</taxon>
        <taxon>Alphaproteobacteria</taxon>
        <taxon>Hyphomicrobiales</taxon>
        <taxon>Kaistiaceae</taxon>
        <taxon>Kaistia</taxon>
    </lineage>
</organism>
<feature type="DNA-binding region" description="H-T-H motif" evidence="4">
    <location>
        <begin position="44"/>
        <end position="63"/>
    </location>
</feature>
<dbReference type="InterPro" id="IPR023772">
    <property type="entry name" value="DNA-bd_HTH_TetR-type_CS"/>
</dbReference>
<dbReference type="GO" id="GO:0000976">
    <property type="term" value="F:transcription cis-regulatory region binding"/>
    <property type="evidence" value="ECO:0007669"/>
    <property type="project" value="TreeGrafter"/>
</dbReference>
<dbReference type="Gene3D" id="1.10.10.60">
    <property type="entry name" value="Homeodomain-like"/>
    <property type="match status" value="1"/>
</dbReference>
<protein>
    <submittedName>
        <fullName evidence="6">AcrR family transcriptional regulator</fullName>
    </submittedName>
</protein>
<evidence type="ECO:0000259" key="5">
    <source>
        <dbReference type="PROSITE" id="PS50977"/>
    </source>
</evidence>
<dbReference type="AlphaFoldDB" id="A0A840ANK5"/>
<evidence type="ECO:0000256" key="4">
    <source>
        <dbReference type="PROSITE-ProRule" id="PRU00335"/>
    </source>
</evidence>
<dbReference type="PRINTS" id="PR00455">
    <property type="entry name" value="HTHTETR"/>
</dbReference>
<reference evidence="6 7" key="1">
    <citation type="submission" date="2020-08" db="EMBL/GenBank/DDBJ databases">
        <title>Genomic Encyclopedia of Type Strains, Phase IV (KMG-IV): sequencing the most valuable type-strain genomes for metagenomic binning, comparative biology and taxonomic classification.</title>
        <authorList>
            <person name="Goeker M."/>
        </authorList>
    </citation>
    <scope>NUCLEOTIDE SEQUENCE [LARGE SCALE GENOMIC DNA]</scope>
    <source>
        <strain evidence="6 7">DSM 25966</strain>
    </source>
</reference>
<dbReference type="PROSITE" id="PS50977">
    <property type="entry name" value="HTH_TETR_2"/>
    <property type="match status" value="1"/>
</dbReference>
<dbReference type="RefSeq" id="WP_183398116.1">
    <property type="nucleotide sequence ID" value="NZ_JACIDS010000002.1"/>
</dbReference>
<dbReference type="Pfam" id="PF00440">
    <property type="entry name" value="TetR_N"/>
    <property type="match status" value="1"/>
</dbReference>